<dbReference type="EMBL" id="JAODUP010001344">
    <property type="protein sequence ID" value="KAK2140465.1"/>
    <property type="molecule type" value="Genomic_DNA"/>
</dbReference>
<evidence type="ECO:0000313" key="2">
    <source>
        <dbReference type="Proteomes" id="UP001208570"/>
    </source>
</evidence>
<protein>
    <submittedName>
        <fullName evidence="1">Uncharacterized protein</fullName>
    </submittedName>
</protein>
<organism evidence="1 2">
    <name type="scientific">Paralvinella palmiformis</name>
    <dbReference type="NCBI Taxonomy" id="53620"/>
    <lineage>
        <taxon>Eukaryota</taxon>
        <taxon>Metazoa</taxon>
        <taxon>Spiralia</taxon>
        <taxon>Lophotrochozoa</taxon>
        <taxon>Annelida</taxon>
        <taxon>Polychaeta</taxon>
        <taxon>Sedentaria</taxon>
        <taxon>Canalipalpata</taxon>
        <taxon>Terebellida</taxon>
        <taxon>Terebelliformia</taxon>
        <taxon>Alvinellidae</taxon>
        <taxon>Paralvinella</taxon>
    </lineage>
</organism>
<sequence>MNPATNRRPDFILVQSGPVPQQTVPQPTVPQPTVLQHVATAPVQPATPIPVQPGVAPGTQIYIVSEQYPTGLSLPKIKCPDAETWKKMFSIGGPVPEEVALQVAPQVSPQPPAPTDSGAVREAGYEIPRRWSKGFGGEPTRSCPESLFCASAIEFERCLRPCSILFAL</sequence>
<proteinExistence type="predicted"/>
<gene>
    <name evidence="1" type="ORF">LSH36_1345g00034</name>
</gene>
<name>A0AAD9IUR1_9ANNE</name>
<keyword evidence="2" id="KW-1185">Reference proteome</keyword>
<evidence type="ECO:0000313" key="1">
    <source>
        <dbReference type="EMBL" id="KAK2140465.1"/>
    </source>
</evidence>
<comment type="caution">
    <text evidence="1">The sequence shown here is derived from an EMBL/GenBank/DDBJ whole genome shotgun (WGS) entry which is preliminary data.</text>
</comment>
<dbReference type="AlphaFoldDB" id="A0AAD9IUR1"/>
<reference evidence="1" key="1">
    <citation type="journal article" date="2023" name="Mol. Biol. Evol.">
        <title>Third-Generation Sequencing Reveals the Adaptive Role of the Epigenome in Three Deep-Sea Polychaetes.</title>
        <authorList>
            <person name="Perez M."/>
            <person name="Aroh O."/>
            <person name="Sun Y."/>
            <person name="Lan Y."/>
            <person name="Juniper S.K."/>
            <person name="Young C.R."/>
            <person name="Angers B."/>
            <person name="Qian P.Y."/>
        </authorList>
    </citation>
    <scope>NUCLEOTIDE SEQUENCE</scope>
    <source>
        <strain evidence="1">P08H-3</strain>
    </source>
</reference>
<dbReference type="Proteomes" id="UP001208570">
    <property type="component" value="Unassembled WGS sequence"/>
</dbReference>
<accession>A0AAD9IUR1</accession>